<accession>A0A3R8QA36</accession>
<evidence type="ECO:0000256" key="1">
    <source>
        <dbReference type="SAM" id="MobiDB-lite"/>
    </source>
</evidence>
<dbReference type="AlphaFoldDB" id="A0A3R8QA36"/>
<gene>
    <name evidence="3" type="ORF">CQW44_19130</name>
</gene>
<evidence type="ECO:0000313" key="3">
    <source>
        <dbReference type="EMBL" id="RRQ85099.1"/>
    </source>
</evidence>
<proteinExistence type="predicted"/>
<name>A0A3R8QA36_9ACTN</name>
<dbReference type="PROSITE" id="PS51257">
    <property type="entry name" value="PROKAR_LIPOPROTEIN"/>
    <property type="match status" value="1"/>
</dbReference>
<keyword evidence="4" id="KW-1185">Reference proteome</keyword>
<evidence type="ECO:0000256" key="2">
    <source>
        <dbReference type="SAM" id="SignalP"/>
    </source>
</evidence>
<keyword evidence="2" id="KW-0732">Signal</keyword>
<dbReference type="RefSeq" id="WP_125213845.1">
    <property type="nucleotide sequence ID" value="NZ_PDES01000008.1"/>
</dbReference>
<dbReference type="EMBL" id="PDES01000008">
    <property type="protein sequence ID" value="RRQ85099.1"/>
    <property type="molecule type" value="Genomic_DNA"/>
</dbReference>
<evidence type="ECO:0008006" key="5">
    <source>
        <dbReference type="Google" id="ProtNLM"/>
    </source>
</evidence>
<feature type="region of interest" description="Disordered" evidence="1">
    <location>
        <begin position="131"/>
        <end position="161"/>
    </location>
</feature>
<protein>
    <recommendedName>
        <fullName evidence="5">Lipoprotein</fullName>
    </recommendedName>
</protein>
<dbReference type="Proteomes" id="UP000276379">
    <property type="component" value="Unassembled WGS sequence"/>
</dbReference>
<feature type="chain" id="PRO_5018791519" description="Lipoprotein" evidence="2">
    <location>
        <begin position="28"/>
        <end position="161"/>
    </location>
</feature>
<feature type="signal peptide" evidence="2">
    <location>
        <begin position="1"/>
        <end position="27"/>
    </location>
</feature>
<organism evidence="3 4">
    <name type="scientific">Streptomyces griseofuscus</name>
    <dbReference type="NCBI Taxonomy" id="146922"/>
    <lineage>
        <taxon>Bacteria</taxon>
        <taxon>Bacillati</taxon>
        <taxon>Actinomycetota</taxon>
        <taxon>Actinomycetes</taxon>
        <taxon>Kitasatosporales</taxon>
        <taxon>Streptomycetaceae</taxon>
        <taxon>Streptomyces</taxon>
    </lineage>
</organism>
<sequence length="161" mass="17481">MIMISTRRRTAALTIPLVLGAALTGCADDKHLDYLTDYSNHRPLRVTGYPSTDSLEAVQKVVWRLADGDVDGLAALNTEGGDARPAARAWIKEYGKAARGEVSADFEEDFALRQSVVLHFTGPSRTEEITARPGPHDTWGVVLVNPEPKDVKKSGPAPTTR</sequence>
<evidence type="ECO:0000313" key="4">
    <source>
        <dbReference type="Proteomes" id="UP000276379"/>
    </source>
</evidence>
<comment type="caution">
    <text evidence="3">The sequence shown here is derived from an EMBL/GenBank/DDBJ whole genome shotgun (WGS) entry which is preliminary data.</text>
</comment>
<reference evidence="3 4" key="1">
    <citation type="submission" date="2017-10" db="EMBL/GenBank/DDBJ databases">
        <title>Draft genome of actinobacteria isolated from guarana (Paullinia cupana (Mart.) Ducke.</title>
        <authorList>
            <person name="Siqueira K.A."/>
            <person name="Liotti R.G."/>
            <person name="Mendes T.A."/>
            <person name="Soares M.A."/>
        </authorList>
    </citation>
    <scope>NUCLEOTIDE SEQUENCE [LARGE SCALE GENOMIC DNA]</scope>
    <source>
        <strain evidence="3 4">199</strain>
    </source>
</reference>